<evidence type="ECO:0000256" key="11">
    <source>
        <dbReference type="ARBA" id="ARBA00023136"/>
    </source>
</evidence>
<evidence type="ECO:0000256" key="4">
    <source>
        <dbReference type="ARBA" id="ARBA00012438"/>
    </source>
</evidence>
<dbReference type="HOGENOM" id="CLU_000445_89_20_3"/>
<dbReference type="Pfam" id="PF02518">
    <property type="entry name" value="HATPase_c"/>
    <property type="match status" value="1"/>
</dbReference>
<dbReference type="CDD" id="cd16922">
    <property type="entry name" value="HATPase_EvgS-ArcB-TorS-like"/>
    <property type="match status" value="1"/>
</dbReference>
<dbReference type="SUPFAM" id="SSF55874">
    <property type="entry name" value="ATPase domain of HSP90 chaperone/DNA topoisomerase II/histidine kinase"/>
    <property type="match status" value="1"/>
</dbReference>
<protein>
    <recommendedName>
        <fullName evidence="13">Circadian input-output histidine kinase CikA</fullName>
        <ecNumber evidence="4">2.7.13.3</ecNumber>
    </recommendedName>
</protein>
<organism evidence="17 18">
    <name type="scientific">Acaryochloris marina (strain MBIC 11017)</name>
    <dbReference type="NCBI Taxonomy" id="329726"/>
    <lineage>
        <taxon>Bacteria</taxon>
        <taxon>Bacillati</taxon>
        <taxon>Cyanobacteriota</taxon>
        <taxon>Cyanophyceae</taxon>
        <taxon>Acaryochloridales</taxon>
        <taxon>Acaryochloridaceae</taxon>
        <taxon>Acaryochloris</taxon>
    </lineage>
</organism>
<evidence type="ECO:0000256" key="3">
    <source>
        <dbReference type="ARBA" id="ARBA00006402"/>
    </source>
</evidence>
<evidence type="ECO:0000256" key="10">
    <source>
        <dbReference type="ARBA" id="ARBA00023012"/>
    </source>
</evidence>
<keyword evidence="6" id="KW-0808">Transferase</keyword>
<gene>
    <name evidence="17" type="ordered locus">AM1_0197</name>
</gene>
<dbReference type="InterPro" id="IPR003594">
    <property type="entry name" value="HATPase_dom"/>
</dbReference>
<dbReference type="SUPFAM" id="SSF52172">
    <property type="entry name" value="CheY-like"/>
    <property type="match status" value="1"/>
</dbReference>
<dbReference type="InterPro" id="IPR001789">
    <property type="entry name" value="Sig_transdc_resp-reg_receiver"/>
</dbReference>
<dbReference type="EC" id="2.7.13.3" evidence="4"/>
<evidence type="ECO:0000256" key="8">
    <source>
        <dbReference type="ARBA" id="ARBA00022777"/>
    </source>
</evidence>
<evidence type="ECO:0000313" key="18">
    <source>
        <dbReference type="Proteomes" id="UP000000268"/>
    </source>
</evidence>
<dbReference type="PROSITE" id="PS50109">
    <property type="entry name" value="HIS_KIN"/>
    <property type="match status" value="1"/>
</dbReference>
<keyword evidence="10" id="KW-0902">Two-component regulatory system</keyword>
<dbReference type="eggNOG" id="COG0784">
    <property type="taxonomic scope" value="Bacteria"/>
</dbReference>
<dbReference type="SUPFAM" id="SSF47384">
    <property type="entry name" value="Homodimeric domain of signal transducing histidine kinase"/>
    <property type="match status" value="1"/>
</dbReference>
<dbReference type="GO" id="GO:0005524">
    <property type="term" value="F:ATP binding"/>
    <property type="evidence" value="ECO:0007669"/>
    <property type="project" value="UniProtKB-KW"/>
</dbReference>
<dbReference type="Pfam" id="PF00072">
    <property type="entry name" value="Response_reg"/>
    <property type="match status" value="1"/>
</dbReference>
<dbReference type="eggNOG" id="COG0642">
    <property type="taxonomic scope" value="Bacteria"/>
</dbReference>
<keyword evidence="7" id="KW-0547">Nucleotide-binding</keyword>
<dbReference type="EMBL" id="CP000828">
    <property type="protein sequence ID" value="ABW25283.1"/>
    <property type="molecule type" value="Genomic_DNA"/>
</dbReference>
<dbReference type="GO" id="GO:0016020">
    <property type="term" value="C:membrane"/>
    <property type="evidence" value="ECO:0007669"/>
    <property type="project" value="UniProtKB-SubCell"/>
</dbReference>
<evidence type="ECO:0000256" key="6">
    <source>
        <dbReference type="ARBA" id="ARBA00022679"/>
    </source>
</evidence>
<dbReference type="eggNOG" id="COG2984">
    <property type="taxonomic scope" value="Bacteria"/>
</dbReference>
<dbReference type="InterPro" id="IPR011006">
    <property type="entry name" value="CheY-like_superfamily"/>
</dbReference>
<dbReference type="STRING" id="329726.AM1_0197"/>
<keyword evidence="18" id="KW-1185">Reference proteome</keyword>
<accession>B0C7M3</accession>
<evidence type="ECO:0000256" key="1">
    <source>
        <dbReference type="ARBA" id="ARBA00000085"/>
    </source>
</evidence>
<evidence type="ECO:0000256" key="13">
    <source>
        <dbReference type="ARBA" id="ARBA00074306"/>
    </source>
</evidence>
<dbReference type="GO" id="GO:0000155">
    <property type="term" value="F:phosphorelay sensor kinase activity"/>
    <property type="evidence" value="ECO:0007669"/>
    <property type="project" value="InterPro"/>
</dbReference>
<reference evidence="17 18" key="1">
    <citation type="journal article" date="2008" name="Proc. Natl. Acad. Sci. U.S.A.">
        <title>Niche adaptation and genome expansion in the chlorophyll d-producing cyanobacterium Acaryochloris marina.</title>
        <authorList>
            <person name="Swingley W.D."/>
            <person name="Chen M."/>
            <person name="Cheung P.C."/>
            <person name="Conrad A.L."/>
            <person name="Dejesa L.C."/>
            <person name="Hao J."/>
            <person name="Honchak B.M."/>
            <person name="Karbach L.E."/>
            <person name="Kurdoglu A."/>
            <person name="Lahiri S."/>
            <person name="Mastrian S.D."/>
            <person name="Miyashita H."/>
            <person name="Page L."/>
            <person name="Ramakrishna P."/>
            <person name="Satoh S."/>
            <person name="Sattley W.M."/>
            <person name="Shimada Y."/>
            <person name="Taylor H.L."/>
            <person name="Tomo T."/>
            <person name="Tsuchiya T."/>
            <person name="Wang Z.T."/>
            <person name="Raymond J."/>
            <person name="Mimuro M."/>
            <person name="Blankenship R.E."/>
            <person name="Touchman J.W."/>
        </authorList>
    </citation>
    <scope>NUCLEOTIDE SEQUENCE [LARGE SCALE GENOMIC DNA]</scope>
    <source>
        <strain evidence="18">MBIC 11017</strain>
    </source>
</reference>
<evidence type="ECO:0000256" key="9">
    <source>
        <dbReference type="ARBA" id="ARBA00022840"/>
    </source>
</evidence>
<evidence type="ECO:0000256" key="5">
    <source>
        <dbReference type="ARBA" id="ARBA00022553"/>
    </source>
</evidence>
<dbReference type="SMART" id="SM00388">
    <property type="entry name" value="HisKA"/>
    <property type="match status" value="1"/>
</dbReference>
<dbReference type="FunFam" id="1.10.287.130:FF:000038">
    <property type="entry name" value="Sensory transduction histidine kinase"/>
    <property type="match status" value="1"/>
</dbReference>
<dbReference type="PANTHER" id="PTHR43047">
    <property type="entry name" value="TWO-COMPONENT HISTIDINE PROTEIN KINASE"/>
    <property type="match status" value="1"/>
</dbReference>
<dbReference type="Proteomes" id="UP000000268">
    <property type="component" value="Chromosome"/>
</dbReference>
<evidence type="ECO:0000313" key="17">
    <source>
        <dbReference type="EMBL" id="ABW25283.1"/>
    </source>
</evidence>
<dbReference type="CDD" id="cd00082">
    <property type="entry name" value="HisKA"/>
    <property type="match status" value="1"/>
</dbReference>
<keyword evidence="9" id="KW-0067">ATP-binding</keyword>
<comment type="subcellular location">
    <subcellularLocation>
        <location evidence="2">Membrane</location>
    </subcellularLocation>
</comment>
<proteinExistence type="inferred from homology"/>
<dbReference type="Gene3D" id="1.10.287.130">
    <property type="match status" value="1"/>
</dbReference>
<name>B0C7M3_ACAM1</name>
<sequence>MNILGKLQAKATLQNPIHLILVSTGLLVTGMMTSTMAIGQSLTNKTKNVLVIHSYHAELSWTQQEKEGIDQGFQNSGRNIRLFHEYLDLKRYPDAPHKQEYLNYLRQKYQDTPIDVLMVGDDPGLNLVLEYRRAFLSQVPLVYFGLNHVRESLLNEPGMTGVYETHSYEETILEAVRQTKSNGIILISDSTASGDANRKRIGQLRTRPQAPKEIIHLVDLVPQKIAEEIGQYPDHWPIFMLGQLRLESVDGPLIDFNQGSNLLVQTIPNPIYSVSSLMIGEGIVGGKVLDGNVHAQQAVDLALQILDGKPVDQISPIIKSKNLWIFDAKMLKRAGLPLDDLPPGSMLINQEASWLEENQTLLIIVSTIFFSGSVTILLLMRSIRKQRRIESELRGNQAKLKLAQQTLEKRVEQRTEELSAAKEKAEIANHAKTEFLANMSHELRTPLNAILGFSQLLQSEGNLTEAHHSHVGIINRSGEHLLTLINDVLELSKIEAGQTVVNVSSLDLIELLETLQSMMQLKANAKSIHLSTTYNPDIPHFIETDTIKLRQILINLLGNAIKFTKQGQVNLNVRTLETPNTEGLICLQFTVSDTGPGIDSSGLEAIFTPFVQTRTGQQSQEGTGLGLPISRKFARLLGGDITVDSTPNEGSAFHCTIQAKQTTMPQVSSRQYTHVVQLATHEIPWRILVVDDQIENRQLMVNLLNSVGFDTQEAINGQEAVETNQRWQPHLIWMDLQMPVMDGKTALQQIKAVAHPPIVIALTANIFECDRTQALQDGFDGFVRKPFRTSEIWEQMAVHLQVDFIQATPSSKHSPAAPESVDNTLILQDLKHLSPDWQIQLLKASQSLDTPKIEQLLTQIPDQYASLTKILTELVSAYRFDLILEVLDSLNLECGHLSLESDPQT</sequence>
<dbReference type="Gene3D" id="3.30.565.10">
    <property type="entry name" value="Histidine kinase-like ATPase, C-terminal domain"/>
    <property type="match status" value="1"/>
</dbReference>
<dbReference type="Pfam" id="PF00512">
    <property type="entry name" value="HisKA"/>
    <property type="match status" value="1"/>
</dbReference>
<dbReference type="KEGG" id="amr:AM1_0197"/>
<keyword evidence="11" id="KW-0472">Membrane</keyword>
<evidence type="ECO:0000259" key="16">
    <source>
        <dbReference type="PROSITE" id="PS50110"/>
    </source>
</evidence>
<dbReference type="InterPro" id="IPR036890">
    <property type="entry name" value="HATPase_C_sf"/>
</dbReference>
<dbReference type="InterPro" id="IPR005467">
    <property type="entry name" value="His_kinase_dom"/>
</dbReference>
<dbReference type="InterPro" id="IPR003661">
    <property type="entry name" value="HisK_dim/P_dom"/>
</dbReference>
<keyword evidence="12" id="KW-0131">Cell cycle</keyword>
<feature type="domain" description="Histidine kinase" evidence="15">
    <location>
        <begin position="438"/>
        <end position="661"/>
    </location>
</feature>
<evidence type="ECO:0000256" key="12">
    <source>
        <dbReference type="ARBA" id="ARBA00023306"/>
    </source>
</evidence>
<dbReference type="AlphaFoldDB" id="B0C7M3"/>
<comment type="catalytic activity">
    <reaction evidence="1">
        <text>ATP + protein L-histidine = ADP + protein N-phospho-L-histidine.</text>
        <dbReference type="EC" id="2.7.13.3"/>
    </reaction>
</comment>
<dbReference type="InterPro" id="IPR036097">
    <property type="entry name" value="HisK_dim/P_sf"/>
</dbReference>
<dbReference type="CDD" id="cd17546">
    <property type="entry name" value="REC_hyHK_CKI1_RcsC-like"/>
    <property type="match status" value="1"/>
</dbReference>
<evidence type="ECO:0000259" key="15">
    <source>
        <dbReference type="PROSITE" id="PS50109"/>
    </source>
</evidence>
<dbReference type="InterPro" id="IPR004358">
    <property type="entry name" value="Sig_transdc_His_kin-like_C"/>
</dbReference>
<evidence type="ECO:0000256" key="7">
    <source>
        <dbReference type="ARBA" id="ARBA00022741"/>
    </source>
</evidence>
<keyword evidence="8 17" id="KW-0418">Kinase</keyword>
<dbReference type="SMART" id="SM00387">
    <property type="entry name" value="HATPase_c"/>
    <property type="match status" value="1"/>
</dbReference>
<feature type="domain" description="Response regulatory" evidence="16">
    <location>
        <begin position="686"/>
        <end position="800"/>
    </location>
</feature>
<dbReference type="PROSITE" id="PS50110">
    <property type="entry name" value="RESPONSE_REGULATORY"/>
    <property type="match status" value="1"/>
</dbReference>
<dbReference type="SMART" id="SM00448">
    <property type="entry name" value="REC"/>
    <property type="match status" value="1"/>
</dbReference>
<dbReference type="Gene3D" id="3.40.50.2300">
    <property type="match status" value="1"/>
</dbReference>
<dbReference type="FunFam" id="3.30.565.10:FF:000010">
    <property type="entry name" value="Sensor histidine kinase RcsC"/>
    <property type="match status" value="1"/>
</dbReference>
<dbReference type="PRINTS" id="PR00344">
    <property type="entry name" value="BCTRLSENSOR"/>
</dbReference>
<feature type="modified residue" description="4-aspartylphosphate" evidence="14">
    <location>
        <position position="735"/>
    </location>
</feature>
<keyword evidence="5 14" id="KW-0597">Phosphoprotein</keyword>
<comment type="similarity">
    <text evidence="3">In the N-terminal section; belongs to the phytochrome family.</text>
</comment>
<evidence type="ECO:0000256" key="2">
    <source>
        <dbReference type="ARBA" id="ARBA00004370"/>
    </source>
</evidence>
<evidence type="ECO:0000256" key="14">
    <source>
        <dbReference type="PROSITE-ProRule" id="PRU00169"/>
    </source>
</evidence>